<dbReference type="EMBL" id="BOQN01000087">
    <property type="protein sequence ID" value="GIM94812.1"/>
    <property type="molecule type" value="Genomic_DNA"/>
</dbReference>
<dbReference type="SUPFAM" id="SSF53335">
    <property type="entry name" value="S-adenosyl-L-methionine-dependent methyltransferases"/>
    <property type="match status" value="1"/>
</dbReference>
<comment type="caution">
    <text evidence="2">The sequence shown here is derived from an EMBL/GenBank/DDBJ whole genome shotgun (WGS) entry which is preliminary data.</text>
</comment>
<dbReference type="RefSeq" id="WP_213010572.1">
    <property type="nucleotide sequence ID" value="NZ_BOQN01000087.1"/>
</dbReference>
<evidence type="ECO:0000313" key="2">
    <source>
        <dbReference type="EMBL" id="GIM94812.1"/>
    </source>
</evidence>
<protein>
    <recommendedName>
        <fullName evidence="1">Methyltransferase type 11 domain-containing protein</fullName>
    </recommendedName>
</protein>
<dbReference type="Proteomes" id="UP000677082">
    <property type="component" value="Unassembled WGS sequence"/>
</dbReference>
<dbReference type="InterPro" id="IPR029063">
    <property type="entry name" value="SAM-dependent_MTases_sf"/>
</dbReference>
<sequence>MTEPTPIVRVFDQASETYDNVGVKFFRPIAAQLVRAVAPRPGERVLDAGCGAGAVLVPVAEAVGPGGQVIGIDLAPGMVARSRAAATGLDQVRVELGDAQHPAYPDGSFDVITSGLVLFFLPDPPAALTAYHRLLRPGGRLAVSSFAQHDPRYPQAMKILARFADSPPERRNHPMFDSAESLREAVLAAGYAAADVREVAVRSEFNDAAHLYEWIGSHAGRQMVDRIPVARRSLAISALAAELDHPLDFTTRVRIVVAQC</sequence>
<accession>A0A919TGN9</accession>
<dbReference type="InterPro" id="IPR013216">
    <property type="entry name" value="Methyltransf_11"/>
</dbReference>
<evidence type="ECO:0000313" key="3">
    <source>
        <dbReference type="Proteomes" id="UP000677082"/>
    </source>
</evidence>
<feature type="domain" description="Methyltransferase type 11" evidence="1">
    <location>
        <begin position="46"/>
        <end position="142"/>
    </location>
</feature>
<name>A0A919TGN9_9ACTN</name>
<reference evidence="2 3" key="1">
    <citation type="submission" date="2021-03" db="EMBL/GenBank/DDBJ databases">
        <title>Whole genome shotgun sequence of Actinoplanes toevensis NBRC 105298.</title>
        <authorList>
            <person name="Komaki H."/>
            <person name="Tamura T."/>
        </authorList>
    </citation>
    <scope>NUCLEOTIDE SEQUENCE [LARGE SCALE GENOMIC DNA]</scope>
    <source>
        <strain evidence="2 3">NBRC 105298</strain>
    </source>
</reference>
<proteinExistence type="predicted"/>
<gene>
    <name evidence="2" type="ORF">Ato02nite_066050</name>
</gene>
<dbReference type="PANTHER" id="PTHR43861:SF1">
    <property type="entry name" value="TRANS-ACONITATE 2-METHYLTRANSFERASE"/>
    <property type="match status" value="1"/>
</dbReference>
<dbReference type="CDD" id="cd02440">
    <property type="entry name" value="AdoMet_MTases"/>
    <property type="match status" value="1"/>
</dbReference>
<keyword evidence="3" id="KW-1185">Reference proteome</keyword>
<evidence type="ECO:0000259" key="1">
    <source>
        <dbReference type="Pfam" id="PF08241"/>
    </source>
</evidence>
<dbReference type="Pfam" id="PF08241">
    <property type="entry name" value="Methyltransf_11"/>
    <property type="match status" value="1"/>
</dbReference>
<organism evidence="2 3">
    <name type="scientific">Paractinoplanes toevensis</name>
    <dbReference type="NCBI Taxonomy" id="571911"/>
    <lineage>
        <taxon>Bacteria</taxon>
        <taxon>Bacillati</taxon>
        <taxon>Actinomycetota</taxon>
        <taxon>Actinomycetes</taxon>
        <taxon>Micromonosporales</taxon>
        <taxon>Micromonosporaceae</taxon>
        <taxon>Paractinoplanes</taxon>
    </lineage>
</organism>
<dbReference type="AlphaFoldDB" id="A0A919TGN9"/>
<dbReference type="PANTHER" id="PTHR43861">
    <property type="entry name" value="TRANS-ACONITATE 2-METHYLTRANSFERASE-RELATED"/>
    <property type="match status" value="1"/>
</dbReference>
<dbReference type="GO" id="GO:0008757">
    <property type="term" value="F:S-adenosylmethionine-dependent methyltransferase activity"/>
    <property type="evidence" value="ECO:0007669"/>
    <property type="project" value="InterPro"/>
</dbReference>
<dbReference type="Gene3D" id="3.40.50.150">
    <property type="entry name" value="Vaccinia Virus protein VP39"/>
    <property type="match status" value="1"/>
</dbReference>